<dbReference type="EMBL" id="NBIV01000061">
    <property type="protein sequence ID" value="PXF45397.1"/>
    <property type="molecule type" value="Genomic_DNA"/>
</dbReference>
<feature type="compositionally biased region" description="Basic residues" evidence="1">
    <location>
        <begin position="240"/>
        <end position="249"/>
    </location>
</feature>
<dbReference type="OrthoDB" id="5032at2759"/>
<dbReference type="Proteomes" id="UP000247409">
    <property type="component" value="Unassembled WGS sequence"/>
</dbReference>
<evidence type="ECO:0000259" key="2">
    <source>
        <dbReference type="Pfam" id="PF07780"/>
    </source>
</evidence>
<feature type="compositionally biased region" description="Basic and acidic residues" evidence="1">
    <location>
        <begin position="725"/>
        <end position="736"/>
    </location>
</feature>
<protein>
    <submittedName>
        <fullName evidence="4">27S pre-rRNA (Guanosine(2922)-2'-O)-methyltransferase</fullName>
    </submittedName>
</protein>
<keyword evidence="4" id="KW-0489">Methyltransferase</keyword>
<evidence type="ECO:0000313" key="4">
    <source>
        <dbReference type="EMBL" id="PXF45397.1"/>
    </source>
</evidence>
<keyword evidence="4" id="KW-0808">Transferase</keyword>
<organism evidence="4 5">
    <name type="scientific">Gracilariopsis chorda</name>
    <dbReference type="NCBI Taxonomy" id="448386"/>
    <lineage>
        <taxon>Eukaryota</taxon>
        <taxon>Rhodophyta</taxon>
        <taxon>Florideophyceae</taxon>
        <taxon>Rhodymeniophycidae</taxon>
        <taxon>Gracilariales</taxon>
        <taxon>Gracilariaceae</taxon>
        <taxon>Gracilariopsis</taxon>
    </lineage>
</organism>
<sequence length="749" mass="85724">MNQLFNRVNATKPSASRAESAEIYVMCINYKAPKSIDPRLLSPKYVFKDLGTAKDSLADKQDLFLNTVMREMKRRKRHRGGYEDGENILFRRVSILQFCQSPRPVAMMVQSSQFSFDTRDIENISVSREDALRIARTLESMAQTTSEVLSCCEDLKVLARREFKLLLRWRSAARDMLQKEGILFPGKEDNEVEEQEPDDREKGSEGQNSEENQESEEEDSEEEELKEEMNKAMAEQMAKEKRKKRKASKLRNAIQRKIDMKIILPDQGTGYQDSSPVGLFSLNVANRALKHGANVTDIPVDNSNTVLDNDDGYDGDGEVTKHEPVVPYKAGDINAPWKDDTKEIEKELDRWYKLYLSERKRDKNGVLLQESRERRRMTKRQKIREDTKEEKSDIEKGEDKKADLEVDSSESSSEEDPTDDEHHIPKQKSTSREASLWFSQPVFQDIPGLYSSDSEDEHDHAPLSRKKQRHGEEDLADAMDESNIEDDAQENFSRAAKAEARSIAAKSEKRKNEDEAFEVVPMESEKLSTKPKRGKGDEEEDLSDSSFHSSDYDTDEKAEMVAIGKRMRQSKNEANDVLDEAYNRYTFDDPASLPRWFADPDPTYRQRQPPVTKEQVLEMKEYIKSLQAMPTKKEREAKARKRARIAKKMEAMKAKANSIAEQADIPASSRMRAIEELYKKAMKSDKNSKKGKGKQYQVVKPTGRITVGKNISKGRKGAKGARTVLVDKRMKADKRGLAKAQKKKGKSKK</sequence>
<feature type="compositionally biased region" description="Acidic residues" evidence="1">
    <location>
        <begin position="405"/>
        <end position="419"/>
    </location>
</feature>
<feature type="region of interest" description="Disordered" evidence="1">
    <location>
        <begin position="368"/>
        <end position="556"/>
    </location>
</feature>
<feature type="region of interest" description="Disordered" evidence="1">
    <location>
        <begin position="181"/>
        <end position="250"/>
    </location>
</feature>
<feature type="compositionally biased region" description="Acidic residues" evidence="1">
    <location>
        <begin position="474"/>
        <end position="489"/>
    </location>
</feature>
<comment type="caution">
    <text evidence="4">The sequence shown here is derived from an EMBL/GenBank/DDBJ whole genome shotgun (WGS) entry which is preliminary data.</text>
</comment>
<feature type="compositionally biased region" description="Basic and acidic residues" evidence="1">
    <location>
        <begin position="383"/>
        <end position="404"/>
    </location>
</feature>
<name>A0A2V3IUK1_9FLOR</name>
<dbReference type="Gene3D" id="3.40.50.150">
    <property type="entry name" value="Vaccinia Virus protein VP39"/>
    <property type="match status" value="1"/>
</dbReference>
<accession>A0A2V3IUK1</accession>
<reference evidence="4 5" key="1">
    <citation type="journal article" date="2018" name="Mol. Biol. Evol.">
        <title>Analysis of the draft genome of the red seaweed Gracilariopsis chorda provides insights into genome size evolution in Rhodophyta.</title>
        <authorList>
            <person name="Lee J."/>
            <person name="Yang E.C."/>
            <person name="Graf L."/>
            <person name="Yang J.H."/>
            <person name="Qiu H."/>
            <person name="Zel Zion U."/>
            <person name="Chan C.X."/>
            <person name="Stephens T.G."/>
            <person name="Weber A.P.M."/>
            <person name="Boo G.H."/>
            <person name="Boo S.M."/>
            <person name="Kim K.M."/>
            <person name="Shin Y."/>
            <person name="Jung M."/>
            <person name="Lee S.J."/>
            <person name="Yim H.S."/>
            <person name="Lee J.H."/>
            <person name="Bhattacharya D."/>
            <person name="Yoon H.S."/>
        </authorList>
    </citation>
    <scope>NUCLEOTIDE SEQUENCE [LARGE SCALE GENOMIC DNA]</scope>
    <source>
        <strain evidence="4 5">SKKU-2015</strain>
        <tissue evidence="4">Whole body</tissue>
    </source>
</reference>
<evidence type="ECO:0000256" key="1">
    <source>
        <dbReference type="SAM" id="MobiDB-lite"/>
    </source>
</evidence>
<feature type="domain" description="DUF3381" evidence="3">
    <location>
        <begin position="73"/>
        <end position="252"/>
    </location>
</feature>
<dbReference type="GO" id="GO:0032259">
    <property type="term" value="P:methylation"/>
    <property type="evidence" value="ECO:0007669"/>
    <property type="project" value="UniProtKB-KW"/>
</dbReference>
<feature type="compositionally biased region" description="Basic residues" evidence="1">
    <location>
        <begin position="740"/>
        <end position="749"/>
    </location>
</feature>
<dbReference type="InterPro" id="IPR012920">
    <property type="entry name" value="rRNA_MeTfrase_SPB1-like_C"/>
</dbReference>
<feature type="region of interest" description="Disordered" evidence="1">
    <location>
        <begin position="592"/>
        <end position="612"/>
    </location>
</feature>
<dbReference type="Pfam" id="PF11861">
    <property type="entry name" value="DUF3381"/>
    <property type="match status" value="1"/>
</dbReference>
<feature type="region of interest" description="Disordered" evidence="1">
    <location>
        <begin position="681"/>
        <end position="749"/>
    </location>
</feature>
<keyword evidence="5" id="KW-1185">Reference proteome</keyword>
<evidence type="ECO:0000313" key="5">
    <source>
        <dbReference type="Proteomes" id="UP000247409"/>
    </source>
</evidence>
<dbReference type="AlphaFoldDB" id="A0A2V3IUK1"/>
<evidence type="ECO:0000259" key="3">
    <source>
        <dbReference type="Pfam" id="PF11861"/>
    </source>
</evidence>
<dbReference type="InterPro" id="IPR024576">
    <property type="entry name" value="rRNA_MeTfrase_Spb1_DUF3381"/>
</dbReference>
<dbReference type="Pfam" id="PF07780">
    <property type="entry name" value="Spb1_C"/>
    <property type="match status" value="1"/>
</dbReference>
<feature type="compositionally biased region" description="Acidic residues" evidence="1">
    <location>
        <begin position="211"/>
        <end position="226"/>
    </location>
</feature>
<dbReference type="GO" id="GO:0006364">
    <property type="term" value="P:rRNA processing"/>
    <property type="evidence" value="ECO:0007669"/>
    <property type="project" value="InterPro"/>
</dbReference>
<dbReference type="GO" id="GO:0005634">
    <property type="term" value="C:nucleus"/>
    <property type="evidence" value="ECO:0007669"/>
    <property type="project" value="InterPro"/>
</dbReference>
<feature type="domain" description="Ribosomal RNA methyltransferase SPB1-like C-terminal" evidence="2">
    <location>
        <begin position="511"/>
        <end position="742"/>
    </location>
</feature>
<feature type="compositionally biased region" description="Basic and acidic residues" evidence="1">
    <location>
        <begin position="496"/>
        <end position="514"/>
    </location>
</feature>
<dbReference type="InterPro" id="IPR029063">
    <property type="entry name" value="SAM-dependent_MTases_sf"/>
</dbReference>
<proteinExistence type="predicted"/>
<dbReference type="GO" id="GO:0008168">
    <property type="term" value="F:methyltransferase activity"/>
    <property type="evidence" value="ECO:0007669"/>
    <property type="project" value="UniProtKB-KW"/>
</dbReference>
<gene>
    <name evidence="4" type="ORF">BWQ96_04812</name>
</gene>
<dbReference type="STRING" id="448386.A0A2V3IUK1"/>